<evidence type="ECO:0000313" key="3">
    <source>
        <dbReference type="Proteomes" id="UP000234345"/>
    </source>
</evidence>
<dbReference type="AlphaFoldDB" id="A0A7Z7J0W3"/>
<feature type="region of interest" description="Disordered" evidence="1">
    <location>
        <begin position="40"/>
        <end position="62"/>
    </location>
</feature>
<comment type="caution">
    <text evidence="2">The sequence shown here is derived from an EMBL/GenBank/DDBJ whole genome shotgun (WGS) entry which is preliminary data.</text>
</comment>
<protein>
    <submittedName>
        <fullName evidence="2">Uncharacterized protein</fullName>
    </submittedName>
</protein>
<evidence type="ECO:0000313" key="2">
    <source>
        <dbReference type="EMBL" id="SOO25240.1"/>
    </source>
</evidence>
<gene>
    <name evidence="2" type="ORF">XFF6991_430064</name>
</gene>
<accession>A0A7Z7J0W3</accession>
<dbReference type="Proteomes" id="UP000234345">
    <property type="component" value="Unassembled WGS sequence"/>
</dbReference>
<sequence>MSDSTPSNKPQSRLKADGSHSQQLLRDLALINARTVQQLGPLQPGVSVATPKRKPNLPRPMQRLNQDAFMTQTNDSSPDSIGARPPVPQGLRESFKDYPDHIARLENALQESVDKPSPITPPLEFAIWAIEGCLDTFVDESREKLRIAEQTGDQEAIALAKSTHLLMLHSASKGAWKEQNLMDYFGFPSSSHRHG</sequence>
<feature type="region of interest" description="Disordered" evidence="1">
    <location>
        <begin position="1"/>
        <end position="21"/>
    </location>
</feature>
<evidence type="ECO:0000256" key="1">
    <source>
        <dbReference type="SAM" id="MobiDB-lite"/>
    </source>
</evidence>
<proteinExistence type="predicted"/>
<feature type="compositionally biased region" description="Polar residues" evidence="1">
    <location>
        <begin position="1"/>
        <end position="11"/>
    </location>
</feature>
<name>A0A7Z7J0W3_XANCH</name>
<dbReference type="EMBL" id="OCZC01000070">
    <property type="protein sequence ID" value="SOO25240.1"/>
    <property type="molecule type" value="Genomic_DNA"/>
</dbReference>
<organism evidence="2 3">
    <name type="scientific">Xanthomonas campestris pv. phaseoli</name>
    <dbReference type="NCBI Taxonomy" id="317013"/>
    <lineage>
        <taxon>Bacteria</taxon>
        <taxon>Pseudomonadati</taxon>
        <taxon>Pseudomonadota</taxon>
        <taxon>Gammaproteobacteria</taxon>
        <taxon>Lysobacterales</taxon>
        <taxon>Lysobacteraceae</taxon>
        <taxon>Xanthomonas</taxon>
    </lineage>
</organism>
<reference evidence="2 3" key="1">
    <citation type="submission" date="2017-10" db="EMBL/GenBank/DDBJ databases">
        <authorList>
            <person name="Regsiter A."/>
            <person name="William W."/>
        </authorList>
    </citation>
    <scope>NUCLEOTIDE SEQUENCE [LARGE SCALE GENOMIC DNA]</scope>
    <source>
        <strain evidence="2 3">CFBP6991</strain>
    </source>
</reference>